<evidence type="ECO:0000313" key="12">
    <source>
        <dbReference type="Proteomes" id="UP000464495"/>
    </source>
</evidence>
<protein>
    <submittedName>
        <fullName evidence="11">Endonuclease/exonuclease/phosphatase family protein</fullName>
    </submittedName>
</protein>
<evidence type="ECO:0000256" key="1">
    <source>
        <dbReference type="ARBA" id="ARBA00001936"/>
    </source>
</evidence>
<keyword evidence="7" id="KW-0460">Magnesium</keyword>
<dbReference type="AlphaFoldDB" id="A0A6P1T4G5"/>
<evidence type="ECO:0000256" key="3">
    <source>
        <dbReference type="ARBA" id="ARBA00022722"/>
    </source>
</evidence>
<dbReference type="EMBL" id="CP046620">
    <property type="protein sequence ID" value="QHQ36583.1"/>
    <property type="molecule type" value="Genomic_DNA"/>
</dbReference>
<comment type="cofactor">
    <cofactor evidence="2">
        <name>Mg(2+)</name>
        <dbReference type="ChEBI" id="CHEBI:18420"/>
    </cofactor>
</comment>
<evidence type="ECO:0000256" key="5">
    <source>
        <dbReference type="ARBA" id="ARBA00022763"/>
    </source>
</evidence>
<organism evidence="11 12">
    <name type="scientific">Algicella marina</name>
    <dbReference type="NCBI Taxonomy" id="2683284"/>
    <lineage>
        <taxon>Bacteria</taxon>
        <taxon>Pseudomonadati</taxon>
        <taxon>Pseudomonadota</taxon>
        <taxon>Alphaproteobacteria</taxon>
        <taxon>Rhodobacterales</taxon>
        <taxon>Paracoccaceae</taxon>
        <taxon>Algicella</taxon>
    </lineage>
</organism>
<sequence length="367" mass="40987">MRFRSSHSSKVPRDIVRLCPACQMCGQSHALRGFRGKLPKKGTDMTITIGTFNLNNLFSRYNFQAEIEALPPHEAGGLELTFGQDQVSVRSFMGRLVRPKDPGDTAMIAERIRAMNADVLAVQEVEHIEILRQFNRDHLGGMYSEAVLVEGNDQRLIDVGVLSRLPLGSITSHQAARHRDDPSRRIFGRDLLQVEILRPNGDKHLTLFNTHMKSHFVPFGEDPVAGAIAANLRRRRQAETIAAIISRQERRGSRFVLTGDMNDPPQSADLAPMFTIDGDPMINALDMAAETRPPKPETSGQGPGPQSATWTHRFNPPGPEFPRYEQFDQIWLSDGLRDSLLSAHIDRRTRHGGDGSDHDPAWVVLDV</sequence>
<evidence type="ECO:0000256" key="7">
    <source>
        <dbReference type="ARBA" id="ARBA00022842"/>
    </source>
</evidence>
<dbReference type="InterPro" id="IPR036691">
    <property type="entry name" value="Endo/exonu/phosph_ase_sf"/>
</dbReference>
<dbReference type="InterPro" id="IPR051547">
    <property type="entry name" value="TDP2-like"/>
</dbReference>
<dbReference type="GO" id="GO:0004519">
    <property type="term" value="F:endonuclease activity"/>
    <property type="evidence" value="ECO:0007669"/>
    <property type="project" value="UniProtKB-KW"/>
</dbReference>
<dbReference type="KEGG" id="amaq:GO499_16090"/>
<accession>A0A6P1T4G5</accession>
<keyword evidence="11" id="KW-0269">Exonuclease</keyword>
<dbReference type="InterPro" id="IPR005135">
    <property type="entry name" value="Endo/exonuclease/phosphatase"/>
</dbReference>
<keyword evidence="6" id="KW-0378">Hydrolase</keyword>
<keyword evidence="12" id="KW-1185">Reference proteome</keyword>
<dbReference type="PANTHER" id="PTHR15822">
    <property type="entry name" value="TRAF AND TNF RECEPTOR-ASSOCIATED PROTEIN"/>
    <property type="match status" value="1"/>
</dbReference>
<dbReference type="GO" id="GO:0046872">
    <property type="term" value="F:metal ion binding"/>
    <property type="evidence" value="ECO:0007669"/>
    <property type="project" value="UniProtKB-KW"/>
</dbReference>
<evidence type="ECO:0000256" key="8">
    <source>
        <dbReference type="ARBA" id="ARBA00023204"/>
    </source>
</evidence>
<dbReference type="Gene3D" id="3.60.10.10">
    <property type="entry name" value="Endonuclease/exonuclease/phosphatase"/>
    <property type="match status" value="1"/>
</dbReference>
<evidence type="ECO:0000256" key="4">
    <source>
        <dbReference type="ARBA" id="ARBA00022723"/>
    </source>
</evidence>
<dbReference type="GO" id="GO:0006281">
    <property type="term" value="P:DNA repair"/>
    <property type="evidence" value="ECO:0007669"/>
    <property type="project" value="UniProtKB-KW"/>
</dbReference>
<keyword evidence="11" id="KW-0255">Endonuclease</keyword>
<feature type="compositionally biased region" description="Polar residues" evidence="9">
    <location>
        <begin position="298"/>
        <end position="312"/>
    </location>
</feature>
<keyword evidence="8" id="KW-0234">DNA repair</keyword>
<keyword evidence="3" id="KW-0540">Nuclease</keyword>
<evidence type="ECO:0000256" key="9">
    <source>
        <dbReference type="SAM" id="MobiDB-lite"/>
    </source>
</evidence>
<dbReference type="GO" id="GO:0004527">
    <property type="term" value="F:exonuclease activity"/>
    <property type="evidence" value="ECO:0007669"/>
    <property type="project" value="UniProtKB-KW"/>
</dbReference>
<dbReference type="PANTHER" id="PTHR15822:SF4">
    <property type="entry name" value="TYROSYL-DNA PHOSPHODIESTERASE 2"/>
    <property type="match status" value="1"/>
</dbReference>
<comment type="cofactor">
    <cofactor evidence="1">
        <name>Mn(2+)</name>
        <dbReference type="ChEBI" id="CHEBI:29035"/>
    </cofactor>
</comment>
<gene>
    <name evidence="11" type="ORF">GO499_16090</name>
</gene>
<feature type="region of interest" description="Disordered" evidence="9">
    <location>
        <begin position="291"/>
        <end position="319"/>
    </location>
</feature>
<reference evidence="11 12" key="1">
    <citation type="submission" date="2019-12" db="EMBL/GenBank/DDBJ databases">
        <title>Complete genome sequence of Algicella marina strain 9Alg 56(T) isolated from the red alga Tichocarpus crinitus.</title>
        <authorList>
            <person name="Kim S.-G."/>
            <person name="Nedashkovskaya O.I."/>
        </authorList>
    </citation>
    <scope>NUCLEOTIDE SEQUENCE [LARGE SCALE GENOMIC DNA]</scope>
    <source>
        <strain evidence="11 12">9Alg 56</strain>
    </source>
</reference>
<evidence type="ECO:0000313" key="11">
    <source>
        <dbReference type="EMBL" id="QHQ36583.1"/>
    </source>
</evidence>
<name>A0A6P1T4G5_9RHOB</name>
<evidence type="ECO:0000256" key="6">
    <source>
        <dbReference type="ARBA" id="ARBA00022801"/>
    </source>
</evidence>
<proteinExistence type="predicted"/>
<keyword evidence="4" id="KW-0479">Metal-binding</keyword>
<keyword evidence="5" id="KW-0227">DNA damage</keyword>
<dbReference type="SUPFAM" id="SSF56219">
    <property type="entry name" value="DNase I-like"/>
    <property type="match status" value="1"/>
</dbReference>
<dbReference type="Proteomes" id="UP000464495">
    <property type="component" value="Chromosome"/>
</dbReference>
<evidence type="ECO:0000259" key="10">
    <source>
        <dbReference type="Pfam" id="PF03372"/>
    </source>
</evidence>
<evidence type="ECO:0000256" key="2">
    <source>
        <dbReference type="ARBA" id="ARBA00001946"/>
    </source>
</evidence>
<dbReference type="Pfam" id="PF03372">
    <property type="entry name" value="Exo_endo_phos"/>
    <property type="match status" value="1"/>
</dbReference>
<feature type="domain" description="Endonuclease/exonuclease/phosphatase" evidence="10">
    <location>
        <begin position="101"/>
        <end position="358"/>
    </location>
</feature>